<gene>
    <name evidence="2" type="ORF">DQ226_18625</name>
</gene>
<dbReference type="InterPro" id="IPR047960">
    <property type="entry name" value="Transpos_IS1380"/>
</dbReference>
<protein>
    <submittedName>
        <fullName evidence="2">IS1380 family transposase</fullName>
    </submittedName>
</protein>
<dbReference type="Proteomes" id="UP000252187">
    <property type="component" value="Unassembled WGS sequence"/>
</dbReference>
<reference evidence="2 3" key="1">
    <citation type="submission" date="2018-06" db="EMBL/GenBank/DDBJ databases">
        <title>Whole genome sequencing of four bacterial strains from South Shetland trench revealing bio-synthetic gene clusters.</title>
        <authorList>
            <person name="Abdel-Mageed W.M."/>
            <person name="Lehri B."/>
            <person name="Jarmusch S.A."/>
            <person name="Miranda K."/>
            <person name="Goodfellow M."/>
            <person name="Jaspars M."/>
            <person name="Karlyshev A.V."/>
        </authorList>
    </citation>
    <scope>NUCLEOTIDE SEQUENCE [LARGE SCALE GENOMIC DNA]</scope>
    <source>
        <strain evidence="2 3">SST1</strain>
    </source>
</reference>
<dbReference type="AlphaFoldDB" id="A0A365P304"/>
<feature type="domain" description="Transposase DDE" evidence="1">
    <location>
        <begin position="13"/>
        <end position="457"/>
    </location>
</feature>
<name>A0A365P304_9ACTN</name>
<comment type="caution">
    <text evidence="2">The sequence shown here is derived from an EMBL/GenBank/DDBJ whole genome shotgun (WGS) entry which is preliminary data.</text>
</comment>
<accession>A0A365P304</accession>
<dbReference type="Pfam" id="PF13701">
    <property type="entry name" value="DDE_Tnp_1_4"/>
    <property type="match status" value="1"/>
</dbReference>
<dbReference type="RefSeq" id="WP_069389547.1">
    <property type="nucleotide sequence ID" value="NZ_JAPWIO010000042.1"/>
</dbReference>
<proteinExistence type="predicted"/>
<evidence type="ECO:0000313" key="3">
    <source>
        <dbReference type="Proteomes" id="UP000252187"/>
    </source>
</evidence>
<evidence type="ECO:0000313" key="2">
    <source>
        <dbReference type="EMBL" id="RBA28924.1"/>
    </source>
</evidence>
<evidence type="ECO:0000259" key="1">
    <source>
        <dbReference type="Pfam" id="PF13701"/>
    </source>
</evidence>
<sequence length="469" mass="50535">MQLSHTLPVSFATFDEPNLVSGAGLVPLMKLADRAGLHRLGDEHLSVPTDKGSNGGVKLASLVAGMAAGADSIDDMALLRHGAMGTLFDRPYAPSTLGSFLRQFTFGHVRQTDAIASRFVRALAEHTGLLGHESDTGTVMVDIDDTIVEVYGHAKQGASFGYSGVRGLNALLATVSTEQAAPVIAAQRLRKGSAGSPRGAARLATDTLALIRRTHLHGRDVLVRGDSAFYSHSMVTACLAAGAEVSVTVRMDPAVKRAIATIDDDAWTTINYTDAIFDEHTNRWISRAEVAEVDFTAFTSKPKNDQVPGRLVVRRIPDLNPKAASGQASLFDTWRFHAFFTTTSVEQYDTVAADKTHRAHAIIENVHADLKASALAHLPSGVFNANAAWLTCAVMAFNLTRAAATLTTSSSLARATTATIRRKLINIPARIASSARRLRLHLPESWPWQTAWQALYDTVFSPRRPNVPI</sequence>
<dbReference type="NCBIfam" id="NF033539">
    <property type="entry name" value="transpos_IS1380"/>
    <property type="match status" value="1"/>
</dbReference>
<dbReference type="InterPro" id="IPR025668">
    <property type="entry name" value="Tnp_DDE_dom"/>
</dbReference>
<dbReference type="EMBL" id="QNTT01000133">
    <property type="protein sequence ID" value="RBA28924.1"/>
    <property type="molecule type" value="Genomic_DNA"/>
</dbReference>
<organism evidence="2 3">
    <name type="scientific">Dietzia maris</name>
    <dbReference type="NCBI Taxonomy" id="37915"/>
    <lineage>
        <taxon>Bacteria</taxon>
        <taxon>Bacillati</taxon>
        <taxon>Actinomycetota</taxon>
        <taxon>Actinomycetes</taxon>
        <taxon>Mycobacteriales</taxon>
        <taxon>Dietziaceae</taxon>
        <taxon>Dietzia</taxon>
    </lineage>
</organism>